<dbReference type="InterPro" id="IPR011042">
    <property type="entry name" value="6-blade_b-propeller_TolB-like"/>
</dbReference>
<keyword evidence="3" id="KW-1185">Reference proteome</keyword>
<dbReference type="Gene3D" id="2.120.10.30">
    <property type="entry name" value="TolB, C-terminal domain"/>
    <property type="match status" value="1"/>
</dbReference>
<organism evidence="2 3">
    <name type="scientific">Deinococcus piscis</name>
    <dbReference type="NCBI Taxonomy" id="394230"/>
    <lineage>
        <taxon>Bacteria</taxon>
        <taxon>Thermotogati</taxon>
        <taxon>Deinococcota</taxon>
        <taxon>Deinococci</taxon>
        <taxon>Deinococcales</taxon>
        <taxon>Deinococcaceae</taxon>
        <taxon>Deinococcus</taxon>
    </lineage>
</organism>
<dbReference type="InterPro" id="IPR019893">
    <property type="entry name" value="SndH-like"/>
</dbReference>
<protein>
    <recommendedName>
        <fullName evidence="1">Glucose/Sorbosone dehydrogenase domain-containing protein</fullName>
    </recommendedName>
</protein>
<proteinExistence type="predicted"/>
<dbReference type="SUPFAM" id="SSF50952">
    <property type="entry name" value="Soluble quinoprotein glucose dehydrogenase"/>
    <property type="match status" value="1"/>
</dbReference>
<evidence type="ECO:0000259" key="1">
    <source>
        <dbReference type="Pfam" id="PF07995"/>
    </source>
</evidence>
<dbReference type="PANTHER" id="PTHR19328">
    <property type="entry name" value="HEDGEHOG-INTERACTING PROTEIN"/>
    <property type="match status" value="1"/>
</dbReference>
<dbReference type="InterPro" id="IPR011041">
    <property type="entry name" value="Quinoprot_gluc/sorb_DH_b-prop"/>
</dbReference>
<comment type="caution">
    <text evidence="2">The sequence shown here is derived from an EMBL/GenBank/DDBJ whole genome shotgun (WGS) entry which is preliminary data.</text>
</comment>
<dbReference type="Proteomes" id="UP000632154">
    <property type="component" value="Unassembled WGS sequence"/>
</dbReference>
<dbReference type="EMBL" id="BNAL01000012">
    <property type="protein sequence ID" value="GHG01505.1"/>
    <property type="molecule type" value="Genomic_DNA"/>
</dbReference>
<dbReference type="InterPro" id="IPR012938">
    <property type="entry name" value="Glc/Sorbosone_DH"/>
</dbReference>
<feature type="domain" description="Glucose/Sorbosone dehydrogenase" evidence="1">
    <location>
        <begin position="8"/>
        <end position="253"/>
    </location>
</feature>
<evidence type="ECO:0000313" key="3">
    <source>
        <dbReference type="Proteomes" id="UP000632154"/>
    </source>
</evidence>
<dbReference type="PANTHER" id="PTHR19328:SF13">
    <property type="entry name" value="HIPL1 PROTEIN"/>
    <property type="match status" value="1"/>
</dbReference>
<name>A0ABQ3K460_9DEIO</name>
<accession>A0ABQ3K460</accession>
<dbReference type="NCBIfam" id="TIGR03606">
    <property type="entry name" value="non_repeat_PQQ"/>
    <property type="match status" value="1"/>
</dbReference>
<dbReference type="Pfam" id="PF07995">
    <property type="entry name" value="GSDH"/>
    <property type="match status" value="1"/>
</dbReference>
<sequence>MRVVSTGFEMPWEISTGPDGWLWVTERLGKRVVRVNPQTGTKQVAVNIPEALAGGQHLGVLGMALHPDLLRGVGRDWVYVTYTYGSDADEKLVHKRIVRYTFDKAAGKLTQPTTVIENLPGGLDHNGGRLKFGPDGKLYLSFGELGHNQLAHVCKPIRAQEMPSAADIAAGNYDLYVGKTLRLNVDGSIPTDNPSFDGVRSHIYTVGHRNTQGLAFGQNGLLYSSEQGPNTDDEINILAGGKNYGWPHIAGYQDDQAYAYANWSAAPNCETLEFNYSNPPAEVPVVKESEYDGADYTDPLMTFWTRPKTHDFSDVACEGWTGYLCNPTTAPSSIDIYEKSFAGIPHLQNSLLMTSLKDGAVYQIPLSPSGQNARGQAVPLPGVTTVNRYRDLAFSPDQRTIYVATDSSGSMLMPNGQPSKALANPGAILAFTYTGN</sequence>
<evidence type="ECO:0000313" key="2">
    <source>
        <dbReference type="EMBL" id="GHG01505.1"/>
    </source>
</evidence>
<reference evidence="3" key="1">
    <citation type="journal article" date="2019" name="Int. J. Syst. Evol. Microbiol.">
        <title>The Global Catalogue of Microorganisms (GCM) 10K type strain sequencing project: providing services to taxonomists for standard genome sequencing and annotation.</title>
        <authorList>
            <consortium name="The Broad Institute Genomics Platform"/>
            <consortium name="The Broad Institute Genome Sequencing Center for Infectious Disease"/>
            <person name="Wu L."/>
            <person name="Ma J."/>
        </authorList>
    </citation>
    <scope>NUCLEOTIDE SEQUENCE [LARGE SCALE GENOMIC DNA]</scope>
    <source>
        <strain evidence="3">CGMCC 1.18439</strain>
    </source>
</reference>
<gene>
    <name evidence="2" type="ORF">GCM10017783_12140</name>
</gene>